<dbReference type="PANTHER" id="PTHR33162">
    <property type="entry name" value="SEC-INDEPENDENT PROTEIN TRANSLOCASE PROTEIN TATA, CHLOROPLASTIC"/>
    <property type="match status" value="1"/>
</dbReference>
<evidence type="ECO:0000256" key="2">
    <source>
        <dbReference type="ARBA" id="ARBA00022448"/>
    </source>
</evidence>
<reference evidence="12 13" key="1">
    <citation type="submission" date="2017-01" db="EMBL/GenBank/DDBJ databases">
        <authorList>
            <person name="Mah S.A."/>
            <person name="Swanson W.J."/>
            <person name="Moy G.W."/>
            <person name="Vacquier V.D."/>
        </authorList>
    </citation>
    <scope>NUCLEOTIDE SEQUENCE [LARGE SCALE GENOMIC DNA]</scope>
    <source>
        <strain evidence="12 13">M9</strain>
    </source>
</reference>
<comment type="similarity">
    <text evidence="9">Belongs to the TatB family.</text>
</comment>
<dbReference type="AlphaFoldDB" id="A0A1R3VXR3"/>
<dbReference type="GO" id="GO:0033281">
    <property type="term" value="C:TAT protein transport complex"/>
    <property type="evidence" value="ECO:0007669"/>
    <property type="project" value="UniProtKB-UniRule"/>
</dbReference>
<evidence type="ECO:0000256" key="10">
    <source>
        <dbReference type="SAM" id="MobiDB-lite"/>
    </source>
</evidence>
<evidence type="ECO:0000256" key="3">
    <source>
        <dbReference type="ARBA" id="ARBA00022475"/>
    </source>
</evidence>
<keyword evidence="3 9" id="KW-1003">Cell membrane</keyword>
<gene>
    <name evidence="9" type="primary">tatB</name>
    <name evidence="12" type="ORF">SAMN05216526_1201</name>
</gene>
<dbReference type="EMBL" id="FTPK01000002">
    <property type="protein sequence ID" value="SIT69963.1"/>
    <property type="molecule type" value="Genomic_DNA"/>
</dbReference>
<comment type="function">
    <text evidence="9">Part of the twin-arginine translocation (Tat) system that transports large folded proteins containing a characteristic twin-arginine motif in their signal peptide across membranes. Together with TatC, TatB is part of a receptor directly interacting with Tat signal peptides. TatB may form an oligomeric binding site that transiently accommodates folded Tat precursor proteins before their translocation.</text>
</comment>
<comment type="subunit">
    <text evidence="9">The Tat system comprises two distinct complexes: a TatABC complex, containing multiple copies of TatA, TatB and TatC subunits, and a separate TatA complex, containing only TatA subunits. Substrates initially bind to the TatABC complex, which probably triggers association of the separate TatA complex to form the active translocon.</text>
</comment>
<dbReference type="GO" id="GO:0008320">
    <property type="term" value="F:protein transmembrane transporter activity"/>
    <property type="evidence" value="ECO:0007669"/>
    <property type="project" value="UniProtKB-UniRule"/>
</dbReference>
<evidence type="ECO:0000256" key="7">
    <source>
        <dbReference type="ARBA" id="ARBA00023010"/>
    </source>
</evidence>
<evidence type="ECO:0000256" key="8">
    <source>
        <dbReference type="ARBA" id="ARBA00023136"/>
    </source>
</evidence>
<sequence>MFDFGFWELVIVGVVALLVVGPERLPGLARQIGRWVGKIRRFVTTVKSDIEQELRTDELKKMLEDQEREIGRLKTMMESTEEDIRQEVDKTTESVKLMEAELRQNGPATDFPKPAQAQPPKPTAAKTKTPTKTSQSKPTKTSQSKPTKTAKSGGKAVKAKNVD</sequence>
<feature type="region of interest" description="Disordered" evidence="10">
    <location>
        <begin position="99"/>
        <end position="163"/>
    </location>
</feature>
<dbReference type="PRINTS" id="PR01506">
    <property type="entry name" value="TATBPROTEIN"/>
</dbReference>
<dbReference type="InterPro" id="IPR003369">
    <property type="entry name" value="TatA/B/E"/>
</dbReference>
<evidence type="ECO:0000313" key="13">
    <source>
        <dbReference type="Proteomes" id="UP000223759"/>
    </source>
</evidence>
<keyword evidence="7 9" id="KW-0811">Translocation</keyword>
<keyword evidence="5 9" id="KW-0653">Protein transport</keyword>
<proteinExistence type="inferred from homology"/>
<dbReference type="NCBIfam" id="TIGR01410">
    <property type="entry name" value="tatB"/>
    <property type="match status" value="1"/>
</dbReference>
<dbReference type="Gene3D" id="1.20.5.3310">
    <property type="match status" value="1"/>
</dbReference>
<dbReference type="InterPro" id="IPR018448">
    <property type="entry name" value="TatB"/>
</dbReference>
<dbReference type="Pfam" id="PF02416">
    <property type="entry name" value="TatA_B_E"/>
    <property type="match status" value="1"/>
</dbReference>
<keyword evidence="2 9" id="KW-0813">Transport</keyword>
<evidence type="ECO:0000256" key="5">
    <source>
        <dbReference type="ARBA" id="ARBA00022927"/>
    </source>
</evidence>
<accession>A0A1R3VXR3</accession>
<feature type="compositionally biased region" description="Low complexity" evidence="10">
    <location>
        <begin position="123"/>
        <end position="152"/>
    </location>
</feature>
<keyword evidence="4 9" id="KW-0812">Transmembrane</keyword>
<evidence type="ECO:0000256" key="11">
    <source>
        <dbReference type="SAM" id="Phobius"/>
    </source>
</evidence>
<evidence type="ECO:0000256" key="1">
    <source>
        <dbReference type="ARBA" id="ARBA00004167"/>
    </source>
</evidence>
<feature type="transmembrane region" description="Helical" evidence="11">
    <location>
        <begin position="6"/>
        <end position="25"/>
    </location>
</feature>
<dbReference type="GO" id="GO:0043953">
    <property type="term" value="P:protein transport by the Tat complex"/>
    <property type="evidence" value="ECO:0007669"/>
    <property type="project" value="UniProtKB-UniRule"/>
</dbReference>
<evidence type="ECO:0000256" key="9">
    <source>
        <dbReference type="HAMAP-Rule" id="MF_00237"/>
    </source>
</evidence>
<protein>
    <recommendedName>
        <fullName evidence="9">Sec-independent protein translocase protein TatB</fullName>
    </recommendedName>
</protein>
<dbReference type="STRING" id="233100.SAMN05216526_1201"/>
<evidence type="ECO:0000313" key="12">
    <source>
        <dbReference type="EMBL" id="SIT69963.1"/>
    </source>
</evidence>
<dbReference type="OrthoDB" id="9816005at2"/>
<dbReference type="HAMAP" id="MF_00237">
    <property type="entry name" value="TatB"/>
    <property type="match status" value="1"/>
</dbReference>
<comment type="subcellular location">
    <subcellularLocation>
        <location evidence="9">Cell membrane</location>
        <topology evidence="9">Single-pass membrane protein</topology>
    </subcellularLocation>
    <subcellularLocation>
        <location evidence="1">Membrane</location>
        <topology evidence="1">Single-pass membrane protein</topology>
    </subcellularLocation>
</comment>
<keyword evidence="8 9" id="KW-0472">Membrane</keyword>
<name>A0A1R3VXR3_9GAMM</name>
<organism evidence="12 13">
    <name type="scientific">Ectothiorhodosinus mongolicus</name>
    <dbReference type="NCBI Taxonomy" id="233100"/>
    <lineage>
        <taxon>Bacteria</taxon>
        <taxon>Pseudomonadati</taxon>
        <taxon>Pseudomonadota</taxon>
        <taxon>Gammaproteobacteria</taxon>
        <taxon>Chromatiales</taxon>
        <taxon>Ectothiorhodospiraceae</taxon>
        <taxon>Ectothiorhodosinus</taxon>
    </lineage>
</organism>
<dbReference type="PANTHER" id="PTHR33162:SF1">
    <property type="entry name" value="SEC-INDEPENDENT PROTEIN TRANSLOCASE PROTEIN TATA, CHLOROPLASTIC"/>
    <property type="match status" value="1"/>
</dbReference>
<evidence type="ECO:0000256" key="4">
    <source>
        <dbReference type="ARBA" id="ARBA00022692"/>
    </source>
</evidence>
<evidence type="ECO:0000256" key="6">
    <source>
        <dbReference type="ARBA" id="ARBA00022989"/>
    </source>
</evidence>
<dbReference type="Proteomes" id="UP000223759">
    <property type="component" value="Unassembled WGS sequence"/>
</dbReference>
<keyword evidence="13" id="KW-1185">Reference proteome</keyword>
<keyword evidence="6 9" id="KW-1133">Transmembrane helix</keyword>